<proteinExistence type="predicted"/>
<organism evidence="2 3">
    <name type="scientific">Rhodotorula diobovata</name>
    <dbReference type="NCBI Taxonomy" id="5288"/>
    <lineage>
        <taxon>Eukaryota</taxon>
        <taxon>Fungi</taxon>
        <taxon>Dikarya</taxon>
        <taxon>Basidiomycota</taxon>
        <taxon>Pucciniomycotina</taxon>
        <taxon>Microbotryomycetes</taxon>
        <taxon>Sporidiobolales</taxon>
        <taxon>Sporidiobolaceae</taxon>
        <taxon>Rhodotorula</taxon>
    </lineage>
</organism>
<feature type="region of interest" description="Disordered" evidence="1">
    <location>
        <begin position="236"/>
        <end position="272"/>
    </location>
</feature>
<feature type="compositionally biased region" description="Basic and acidic residues" evidence="1">
    <location>
        <begin position="351"/>
        <end position="366"/>
    </location>
</feature>
<feature type="region of interest" description="Disordered" evidence="1">
    <location>
        <begin position="1"/>
        <end position="22"/>
    </location>
</feature>
<reference evidence="2 3" key="1">
    <citation type="submission" date="2019-03" db="EMBL/GenBank/DDBJ databases">
        <title>Rhodosporidium diobovatum UCD-FST 08-225 genome sequencing, assembly, and annotation.</title>
        <authorList>
            <person name="Fakankun I.U."/>
            <person name="Fristensky B."/>
            <person name="Levin D.B."/>
        </authorList>
    </citation>
    <scope>NUCLEOTIDE SEQUENCE [LARGE SCALE GENOMIC DNA]</scope>
    <source>
        <strain evidence="2 3">UCD-FST 08-225</strain>
    </source>
</reference>
<evidence type="ECO:0000313" key="3">
    <source>
        <dbReference type="Proteomes" id="UP000311382"/>
    </source>
</evidence>
<feature type="region of interest" description="Disordered" evidence="1">
    <location>
        <begin position="294"/>
        <end position="316"/>
    </location>
</feature>
<sequence length="382" mass="41361">MGEDCGGSTSRHHVAHSPASDALRQPIRRERVSWVRTTHVRSPPAPAPLLLLLVLHRFRPADHRVPSLLRPPHRQVPRQSTQPATTALLALAVAFGAIDPRRALRRALERLLRVARTGVQELEHAVERVLDEVFGLGVAPRVPRRVAPCRGGRLAAGGRRALVGAGAGRRGGRRRRRAGARPKVVACALASERVYALAGHLSPLCGVLRAADGALVGPDALVGHVGRAAECGEGPPLCDEDARAEGEAEGREGREEGRVGGEEGEGERDELRGLGTQRGEVERREGVEWVGQGRREVPTEDVEHRKERVEGRRVRHGGPRARAEVVKGRCTGARRVLCIGQVEVSAASEGPEARSEERGESRDEPRAGCAHRVAHFPTLRTR</sequence>
<dbReference type="AlphaFoldDB" id="A0A5C5FKC9"/>
<comment type="caution">
    <text evidence="2">The sequence shown here is derived from an EMBL/GenBank/DDBJ whole genome shotgun (WGS) entry which is preliminary data.</text>
</comment>
<dbReference type="EMBL" id="SOZI01000227">
    <property type="protein sequence ID" value="TNY17228.1"/>
    <property type="molecule type" value="Genomic_DNA"/>
</dbReference>
<feature type="region of interest" description="Disordered" evidence="1">
    <location>
        <begin position="345"/>
        <end position="382"/>
    </location>
</feature>
<dbReference type="Proteomes" id="UP000311382">
    <property type="component" value="Unassembled WGS sequence"/>
</dbReference>
<accession>A0A5C5FKC9</accession>
<evidence type="ECO:0000256" key="1">
    <source>
        <dbReference type="SAM" id="MobiDB-lite"/>
    </source>
</evidence>
<keyword evidence="3" id="KW-1185">Reference proteome</keyword>
<feature type="compositionally biased region" description="Basic and acidic residues" evidence="1">
    <location>
        <begin position="294"/>
        <end position="312"/>
    </location>
</feature>
<feature type="compositionally biased region" description="Basic and acidic residues" evidence="1">
    <location>
        <begin position="240"/>
        <end position="261"/>
    </location>
</feature>
<protein>
    <submittedName>
        <fullName evidence="2">Uncharacterized protein</fullName>
    </submittedName>
</protein>
<evidence type="ECO:0000313" key="2">
    <source>
        <dbReference type="EMBL" id="TNY17228.1"/>
    </source>
</evidence>
<gene>
    <name evidence="2" type="ORF">DMC30DRAFT_133252</name>
</gene>
<name>A0A5C5FKC9_9BASI</name>